<dbReference type="Pfam" id="PF19853">
    <property type="entry name" value="DUF6328"/>
    <property type="match status" value="1"/>
</dbReference>
<feature type="transmembrane region" description="Helical" evidence="2">
    <location>
        <begin position="145"/>
        <end position="164"/>
    </location>
</feature>
<evidence type="ECO:0000256" key="2">
    <source>
        <dbReference type="SAM" id="Phobius"/>
    </source>
</evidence>
<keyword evidence="2" id="KW-1133">Transmembrane helix</keyword>
<dbReference type="Proteomes" id="UP000199103">
    <property type="component" value="Chromosome I"/>
</dbReference>
<proteinExistence type="predicted"/>
<gene>
    <name evidence="3" type="ORF">SAMN04489812_0354</name>
</gene>
<feature type="transmembrane region" description="Helical" evidence="2">
    <location>
        <begin position="112"/>
        <end position="133"/>
    </location>
</feature>
<dbReference type="OrthoDB" id="3625784at2"/>
<keyword evidence="2" id="KW-0812">Transmembrane</keyword>
<evidence type="ECO:0008006" key="5">
    <source>
        <dbReference type="Google" id="ProtNLM"/>
    </source>
</evidence>
<organism evidence="3 4">
    <name type="scientific">Microlunatus soli</name>
    <dbReference type="NCBI Taxonomy" id="630515"/>
    <lineage>
        <taxon>Bacteria</taxon>
        <taxon>Bacillati</taxon>
        <taxon>Actinomycetota</taxon>
        <taxon>Actinomycetes</taxon>
        <taxon>Propionibacteriales</taxon>
        <taxon>Propionibacteriaceae</taxon>
        <taxon>Microlunatus</taxon>
    </lineage>
</organism>
<keyword evidence="4" id="KW-1185">Reference proteome</keyword>
<accession>A0A1H1N2M2</accession>
<dbReference type="InterPro" id="IPR046291">
    <property type="entry name" value="DUF6328"/>
</dbReference>
<protein>
    <recommendedName>
        <fullName evidence="5">Sodium:proton antiporter</fullName>
    </recommendedName>
</protein>
<feature type="transmembrane region" description="Helical" evidence="2">
    <location>
        <begin position="71"/>
        <end position="91"/>
    </location>
</feature>
<keyword evidence="2" id="KW-0472">Membrane</keyword>
<dbReference type="RefSeq" id="WP_091518924.1">
    <property type="nucleotide sequence ID" value="NZ_LT629772.1"/>
</dbReference>
<evidence type="ECO:0000313" key="4">
    <source>
        <dbReference type="Proteomes" id="UP000199103"/>
    </source>
</evidence>
<evidence type="ECO:0000313" key="3">
    <source>
        <dbReference type="EMBL" id="SDR93212.1"/>
    </source>
</evidence>
<sequence>MTPSDPGGSDSGRHETDSGRHETDTERYDRNWRDIQQELRITQTGTQLLAGFLMTLPFQQRFSMLTDNEEAIYLALVLLAAGISILALAPVSAHRVLFRQHRMSEVVRIGNLILIICMIASAVLFAGTVLMIFDVVLGESVGLPVAAGLFIGTAVLWLAVPLRIRSGRSGTRRRKHE</sequence>
<feature type="compositionally biased region" description="Basic and acidic residues" evidence="1">
    <location>
        <begin position="11"/>
        <end position="29"/>
    </location>
</feature>
<feature type="region of interest" description="Disordered" evidence="1">
    <location>
        <begin position="1"/>
        <end position="29"/>
    </location>
</feature>
<dbReference type="AlphaFoldDB" id="A0A1H1N2M2"/>
<dbReference type="EMBL" id="LT629772">
    <property type="protein sequence ID" value="SDR93212.1"/>
    <property type="molecule type" value="Genomic_DNA"/>
</dbReference>
<reference evidence="3 4" key="1">
    <citation type="submission" date="2016-10" db="EMBL/GenBank/DDBJ databases">
        <authorList>
            <person name="de Groot N.N."/>
        </authorList>
    </citation>
    <scope>NUCLEOTIDE SEQUENCE [LARGE SCALE GENOMIC DNA]</scope>
    <source>
        <strain evidence="3 4">DSM 21800</strain>
    </source>
</reference>
<dbReference type="STRING" id="630515.SAMN04489812_0354"/>
<evidence type="ECO:0000256" key="1">
    <source>
        <dbReference type="SAM" id="MobiDB-lite"/>
    </source>
</evidence>
<name>A0A1H1N2M2_9ACTN</name>